<dbReference type="GO" id="GO:0051301">
    <property type="term" value="P:cell division"/>
    <property type="evidence" value="ECO:0007669"/>
    <property type="project" value="InterPro"/>
</dbReference>
<dbReference type="Pfam" id="PF13432">
    <property type="entry name" value="TPR_16"/>
    <property type="match status" value="1"/>
</dbReference>
<dbReference type="OrthoDB" id="9768142at2"/>
<feature type="chain" id="PRO_5014627725" evidence="2">
    <location>
        <begin position="31"/>
        <end position="325"/>
    </location>
</feature>
<gene>
    <name evidence="3" type="ORF">SBA5_560060</name>
</gene>
<evidence type="ECO:0000256" key="1">
    <source>
        <dbReference type="SAM" id="MobiDB-lite"/>
    </source>
</evidence>
<organism evidence="3 4">
    <name type="scientific">Candidatus Sulfuritelmatomonas gaucii</name>
    <dbReference type="NCBI Taxonomy" id="2043161"/>
    <lineage>
        <taxon>Bacteria</taxon>
        <taxon>Pseudomonadati</taxon>
        <taxon>Acidobacteriota</taxon>
        <taxon>Terriglobia</taxon>
        <taxon>Terriglobales</taxon>
        <taxon>Acidobacteriaceae</taxon>
        <taxon>Candidatus Sulfuritelmatomonas</taxon>
    </lineage>
</organism>
<dbReference type="SUPFAM" id="SSF48452">
    <property type="entry name" value="TPR-like"/>
    <property type="match status" value="1"/>
</dbReference>
<feature type="compositionally biased region" description="Low complexity" evidence="1">
    <location>
        <begin position="167"/>
        <end position="186"/>
    </location>
</feature>
<dbReference type="EMBL" id="OKRB01000115">
    <property type="protein sequence ID" value="SPE26894.1"/>
    <property type="molecule type" value="Genomic_DNA"/>
</dbReference>
<evidence type="ECO:0000256" key="2">
    <source>
        <dbReference type="SAM" id="SignalP"/>
    </source>
</evidence>
<feature type="compositionally biased region" description="Low complexity" evidence="1">
    <location>
        <begin position="138"/>
        <end position="148"/>
    </location>
</feature>
<name>A0A2N9LUM1_9BACT</name>
<dbReference type="HAMAP" id="MF_02066">
    <property type="entry name" value="CpoB"/>
    <property type="match status" value="1"/>
</dbReference>
<dbReference type="Gene3D" id="1.25.40.10">
    <property type="entry name" value="Tetratricopeptide repeat domain"/>
    <property type="match status" value="1"/>
</dbReference>
<dbReference type="SUPFAM" id="SSF58100">
    <property type="entry name" value="Bacterial hemolysins"/>
    <property type="match status" value="1"/>
</dbReference>
<dbReference type="Proteomes" id="UP000239735">
    <property type="component" value="Unassembled WGS sequence"/>
</dbReference>
<keyword evidence="2" id="KW-0732">Signal</keyword>
<reference evidence="4" key="1">
    <citation type="submission" date="2018-02" db="EMBL/GenBank/DDBJ databases">
        <authorList>
            <person name="Hausmann B."/>
        </authorList>
    </citation>
    <scope>NUCLEOTIDE SEQUENCE [LARGE SCALE GENOMIC DNA]</scope>
    <source>
        <strain evidence="4">Peat soil MAG SbA5</strain>
    </source>
</reference>
<evidence type="ECO:0000313" key="3">
    <source>
        <dbReference type="EMBL" id="SPE26894.1"/>
    </source>
</evidence>
<dbReference type="Gene3D" id="1.20.1170.10">
    <property type="match status" value="1"/>
</dbReference>
<dbReference type="InterPro" id="IPR034706">
    <property type="entry name" value="CpoB"/>
</dbReference>
<feature type="signal peptide" evidence="2">
    <location>
        <begin position="1"/>
        <end position="30"/>
    </location>
</feature>
<dbReference type="AlphaFoldDB" id="A0A2N9LUM1"/>
<sequence>MQSPRIIRNSLLSAAASILLFLPAAVPAHAVSKEMVQLQTQVQQLLDMVQRLQSTLDSRFGVIQDLAQQTADQAKQMTATVNALQQKLNTENEALSGKQDTLSGQVQSLNDSVDELKARIAKLDKSVQDLQAQLQAMQAQQTQAMQGGAQPGGTQPGAMPPGGQPNAGGPDQGPGMPNNSPAGNAPGPSPALQAPPLQETYQAAERDFDAGKFKVAQGEFQEIVHYYPLDDLAGTAQFYLGEIAYQQKDYAGAINFYNAVLEGFSGNAKAPAAELHKAYCLLSTDKRQAGVDELRELVRRHPQTPEARAARTKLNAMGVRPTAGH</sequence>
<protein>
    <submittedName>
        <fullName evidence="3">TPR repeat-containing protein</fullName>
    </submittedName>
</protein>
<evidence type="ECO:0000313" key="4">
    <source>
        <dbReference type="Proteomes" id="UP000239735"/>
    </source>
</evidence>
<accession>A0A2N9LUM1</accession>
<proteinExistence type="inferred from homology"/>
<dbReference type="InterPro" id="IPR011990">
    <property type="entry name" value="TPR-like_helical_dom_sf"/>
</dbReference>
<feature type="region of interest" description="Disordered" evidence="1">
    <location>
        <begin position="138"/>
        <end position="194"/>
    </location>
</feature>